<evidence type="ECO:0000256" key="2">
    <source>
        <dbReference type="ARBA" id="ARBA00022679"/>
    </source>
</evidence>
<dbReference type="InterPro" id="IPR050179">
    <property type="entry name" value="Trans_hexapeptide_repeat"/>
</dbReference>
<name>A0ABV6JNZ3_9PROT</name>
<dbReference type="SUPFAM" id="SSF51161">
    <property type="entry name" value="Trimeric LpxA-like enzymes"/>
    <property type="match status" value="1"/>
</dbReference>
<dbReference type="CDD" id="cd03349">
    <property type="entry name" value="LbH_XAT"/>
    <property type="match status" value="1"/>
</dbReference>
<dbReference type="PROSITE" id="PS00101">
    <property type="entry name" value="HEXAPEP_TRANSFERASES"/>
    <property type="match status" value="1"/>
</dbReference>
<evidence type="ECO:0000313" key="5">
    <source>
        <dbReference type="EMBL" id="MFC0407441.1"/>
    </source>
</evidence>
<protein>
    <submittedName>
        <fullName evidence="5">CatB-related O-acetyltransferase</fullName>
        <ecNumber evidence="5">2.3.1.-</ecNumber>
    </submittedName>
</protein>
<dbReference type="GO" id="GO:0016746">
    <property type="term" value="F:acyltransferase activity"/>
    <property type="evidence" value="ECO:0007669"/>
    <property type="project" value="UniProtKB-KW"/>
</dbReference>
<comment type="similarity">
    <text evidence="1">Belongs to the transferase hexapeptide repeat family.</text>
</comment>
<dbReference type="InterPro" id="IPR018357">
    <property type="entry name" value="Hexapep_transf_CS"/>
</dbReference>
<dbReference type="Proteomes" id="UP001589865">
    <property type="component" value="Unassembled WGS sequence"/>
</dbReference>
<reference evidence="5 6" key="1">
    <citation type="submission" date="2024-09" db="EMBL/GenBank/DDBJ databases">
        <authorList>
            <person name="Sun Q."/>
            <person name="Mori K."/>
        </authorList>
    </citation>
    <scope>NUCLEOTIDE SEQUENCE [LARGE SCALE GENOMIC DNA]</scope>
    <source>
        <strain evidence="5 6">TBRC 5777</strain>
    </source>
</reference>
<accession>A0ABV6JNZ3</accession>
<dbReference type="InterPro" id="IPR001451">
    <property type="entry name" value="Hexapep"/>
</dbReference>
<dbReference type="EC" id="2.3.1.-" evidence="5"/>
<keyword evidence="2 5" id="KW-0808">Transferase</keyword>
<comment type="caution">
    <text evidence="5">The sequence shown here is derived from an EMBL/GenBank/DDBJ whole genome shotgun (WGS) entry which is preliminary data.</text>
</comment>
<evidence type="ECO:0000256" key="3">
    <source>
        <dbReference type="ARBA" id="ARBA00022737"/>
    </source>
</evidence>
<keyword evidence="6" id="KW-1185">Reference proteome</keyword>
<dbReference type="RefSeq" id="WP_377043140.1">
    <property type="nucleotide sequence ID" value="NZ_JBHLUN010000002.1"/>
</dbReference>
<dbReference type="PANTHER" id="PTHR43300">
    <property type="entry name" value="ACETYLTRANSFERASE"/>
    <property type="match status" value="1"/>
</dbReference>
<dbReference type="Gene3D" id="2.160.10.10">
    <property type="entry name" value="Hexapeptide repeat proteins"/>
    <property type="match status" value="1"/>
</dbReference>
<dbReference type="InterPro" id="IPR011004">
    <property type="entry name" value="Trimer_LpxA-like_sf"/>
</dbReference>
<dbReference type="PANTHER" id="PTHR43300:SF11">
    <property type="entry name" value="ACETYLTRANSFERASE RV3034C-RELATED"/>
    <property type="match status" value="1"/>
</dbReference>
<sequence>MVCETERIESVIIAQHAQVFTFRPTARILDALEARRILFNQKEGAQRFAPNAAYTVTALRGAYLEPYVGFWFGTSMPAMGAFSYSISGLPFGIKVGRYCSIAGSVSVMGFQHPTDMATTSHVLYEASSRLVRLAMEDAGVDDYRFRLVPQKPQPVIGHDVWIGEGVTLAKGISIGHGAIIAARAVVTKDVPPYAVVGGVPARQIGTRTRISEALIERFLDVQWWQYRLSDVRGMRFEEPERFLDEVEEAAASGRLERWSPELVDVEAVVRAASD</sequence>
<keyword evidence="4 5" id="KW-0012">Acyltransferase</keyword>
<dbReference type="EMBL" id="JBHLUN010000002">
    <property type="protein sequence ID" value="MFC0407441.1"/>
    <property type="molecule type" value="Genomic_DNA"/>
</dbReference>
<evidence type="ECO:0000313" key="6">
    <source>
        <dbReference type="Proteomes" id="UP001589865"/>
    </source>
</evidence>
<organism evidence="5 6">
    <name type="scientific">Roseomonas elaeocarpi</name>
    <dbReference type="NCBI Taxonomy" id="907779"/>
    <lineage>
        <taxon>Bacteria</taxon>
        <taxon>Pseudomonadati</taxon>
        <taxon>Pseudomonadota</taxon>
        <taxon>Alphaproteobacteria</taxon>
        <taxon>Acetobacterales</taxon>
        <taxon>Roseomonadaceae</taxon>
        <taxon>Roseomonas</taxon>
    </lineage>
</organism>
<evidence type="ECO:0000256" key="4">
    <source>
        <dbReference type="ARBA" id="ARBA00023315"/>
    </source>
</evidence>
<keyword evidence="3" id="KW-0677">Repeat</keyword>
<dbReference type="Pfam" id="PF00132">
    <property type="entry name" value="Hexapep"/>
    <property type="match status" value="1"/>
</dbReference>
<evidence type="ECO:0000256" key="1">
    <source>
        <dbReference type="ARBA" id="ARBA00007274"/>
    </source>
</evidence>
<proteinExistence type="inferred from homology"/>
<gene>
    <name evidence="5" type="ORF">ACFFGY_04220</name>
</gene>